<organism evidence="1 2">
    <name type="scientific">Candidatus Phytoplasma pruni</name>
    <dbReference type="NCBI Taxonomy" id="479893"/>
    <lineage>
        <taxon>Bacteria</taxon>
        <taxon>Bacillati</taxon>
        <taxon>Mycoplasmatota</taxon>
        <taxon>Mollicutes</taxon>
        <taxon>Acholeplasmatales</taxon>
        <taxon>Acholeplasmataceae</taxon>
        <taxon>Candidatus Phytoplasma</taxon>
        <taxon>16SrIII (X-disease group)</taxon>
    </lineage>
</organism>
<dbReference type="Proteomes" id="UP000568109">
    <property type="component" value="Unassembled WGS sequence"/>
</dbReference>
<dbReference type="AlphaFoldDB" id="A0A851HH16"/>
<gene>
    <name evidence="1" type="ORF">HR065_02330</name>
</gene>
<sequence>MITKQQNKNSFKIDKDYFLEKGEFAFDNFPSEVVFDIFLQIEIIQNKINGKEWEQLQKKDIKKAFNYRIFQQPQELIKQFIMNDEEQTYFDKETKKSLEMTTEQELKIHKIKIKDKGRLLFHIIDGVLFPIGYDRYHFLDSENTVSNKVSFLIYKKFKNFISKKFLHAEIKKNINKKYTNTKQQRAQMQKTILKAIDSYKKSINLDNAEIVKDLFEEIKNLTK</sequence>
<protein>
    <submittedName>
        <fullName evidence="1">Uncharacterized protein</fullName>
    </submittedName>
</protein>
<comment type="caution">
    <text evidence="1">The sequence shown here is derived from an EMBL/GenBank/DDBJ whole genome shotgun (WGS) entry which is preliminary data.</text>
</comment>
<proteinExistence type="predicted"/>
<evidence type="ECO:0000313" key="1">
    <source>
        <dbReference type="EMBL" id="NWN45910.1"/>
    </source>
</evidence>
<dbReference type="EMBL" id="JABUOH010000051">
    <property type="protein sequence ID" value="NWN45910.1"/>
    <property type="molecule type" value="Genomic_DNA"/>
</dbReference>
<accession>A0A851HH16</accession>
<dbReference type="RefSeq" id="WP_178734296.1">
    <property type="nucleotide sequence ID" value="NZ_JABUOH010000051.1"/>
</dbReference>
<name>A0A851HH16_9MOLU</name>
<evidence type="ECO:0000313" key="2">
    <source>
        <dbReference type="Proteomes" id="UP000568109"/>
    </source>
</evidence>
<keyword evidence="2" id="KW-1185">Reference proteome</keyword>
<reference evidence="1 2" key="1">
    <citation type="submission" date="2020-06" db="EMBL/GenBank/DDBJ databases">
        <title>Draft genome sequence of Candidatus Phytoplasma pruni (X-disease group, subgroup 16SrIII-B) strain ChTDIII from Argentina.</title>
        <authorList>
            <person name="Fernandez F.D."/>
            <person name="Zuebert C."/>
            <person name="Huettel B."/>
            <person name="Kube M."/>
            <person name="Conci L.R."/>
        </authorList>
    </citation>
    <scope>NUCLEOTIDE SEQUENCE [LARGE SCALE GENOMIC DNA]</scope>
    <source>
        <strain evidence="1 2">ChTDIII</strain>
    </source>
</reference>